<dbReference type="InterPro" id="IPR004210">
    <property type="entry name" value="BESS_motif"/>
</dbReference>
<dbReference type="SMART" id="SM00595">
    <property type="entry name" value="MADF"/>
    <property type="match status" value="1"/>
</dbReference>
<keyword evidence="4" id="KW-1185">Reference proteome</keyword>
<gene>
    <name evidence="3" type="ORF">NQ314_002149</name>
</gene>
<evidence type="ECO:0000259" key="1">
    <source>
        <dbReference type="PROSITE" id="PS50090"/>
    </source>
</evidence>
<dbReference type="GO" id="GO:0005667">
    <property type="term" value="C:transcription regulator complex"/>
    <property type="evidence" value="ECO:0007669"/>
    <property type="project" value="TreeGrafter"/>
</dbReference>
<evidence type="ECO:0000313" key="3">
    <source>
        <dbReference type="EMBL" id="KAJ8968726.1"/>
    </source>
</evidence>
<accession>A0AAV8ZQE9</accession>
<evidence type="ECO:0008006" key="5">
    <source>
        <dbReference type="Google" id="ProtNLM"/>
    </source>
</evidence>
<name>A0AAV8ZQE9_9CUCU</name>
<comment type="caution">
    <text evidence="3">The sequence shown here is derived from an EMBL/GenBank/DDBJ whole genome shotgun (WGS) entry which is preliminary data.</text>
</comment>
<dbReference type="AlphaFoldDB" id="A0AAV8ZQE9"/>
<dbReference type="PANTHER" id="PTHR12243">
    <property type="entry name" value="MADF DOMAIN TRANSCRIPTION FACTOR"/>
    <property type="match status" value="1"/>
</dbReference>
<dbReference type="PANTHER" id="PTHR12243:SF48">
    <property type="entry name" value="MADF DOMAIN-CONTAINING PROTEIN"/>
    <property type="match status" value="1"/>
</dbReference>
<evidence type="ECO:0000259" key="2">
    <source>
        <dbReference type="PROSITE" id="PS51029"/>
    </source>
</evidence>
<proteinExistence type="predicted"/>
<dbReference type="InterPro" id="IPR001005">
    <property type="entry name" value="SANT/Myb"/>
</dbReference>
<dbReference type="Pfam" id="PF02944">
    <property type="entry name" value="BESS"/>
    <property type="match status" value="1"/>
</dbReference>
<organism evidence="3 4">
    <name type="scientific">Rhamnusium bicolor</name>
    <dbReference type="NCBI Taxonomy" id="1586634"/>
    <lineage>
        <taxon>Eukaryota</taxon>
        <taxon>Metazoa</taxon>
        <taxon>Ecdysozoa</taxon>
        <taxon>Arthropoda</taxon>
        <taxon>Hexapoda</taxon>
        <taxon>Insecta</taxon>
        <taxon>Pterygota</taxon>
        <taxon>Neoptera</taxon>
        <taxon>Endopterygota</taxon>
        <taxon>Coleoptera</taxon>
        <taxon>Polyphaga</taxon>
        <taxon>Cucujiformia</taxon>
        <taxon>Chrysomeloidea</taxon>
        <taxon>Cerambycidae</taxon>
        <taxon>Lepturinae</taxon>
        <taxon>Rhagiini</taxon>
        <taxon>Rhamnusium</taxon>
    </lineage>
</organism>
<dbReference type="PROSITE" id="PS50090">
    <property type="entry name" value="MYB_LIKE"/>
    <property type="match status" value="1"/>
</dbReference>
<dbReference type="EMBL" id="JANEYF010000661">
    <property type="protein sequence ID" value="KAJ8968726.1"/>
    <property type="molecule type" value="Genomic_DNA"/>
</dbReference>
<dbReference type="GO" id="GO:0006357">
    <property type="term" value="P:regulation of transcription by RNA polymerase II"/>
    <property type="evidence" value="ECO:0007669"/>
    <property type="project" value="TreeGrafter"/>
</dbReference>
<dbReference type="Pfam" id="PF10545">
    <property type="entry name" value="MADF_DNA_bdg"/>
    <property type="match status" value="1"/>
</dbReference>
<feature type="domain" description="Myb-like" evidence="1">
    <location>
        <begin position="10"/>
        <end position="69"/>
    </location>
</feature>
<evidence type="ECO:0000313" key="4">
    <source>
        <dbReference type="Proteomes" id="UP001162156"/>
    </source>
</evidence>
<dbReference type="GO" id="GO:0003677">
    <property type="term" value="F:DNA binding"/>
    <property type="evidence" value="ECO:0007669"/>
    <property type="project" value="InterPro"/>
</dbReference>
<reference evidence="3" key="1">
    <citation type="journal article" date="2023" name="Insect Mol. Biol.">
        <title>Genome sequencing provides insights into the evolution of gene families encoding plant cell wall-degrading enzymes in longhorned beetles.</title>
        <authorList>
            <person name="Shin N.R."/>
            <person name="Okamura Y."/>
            <person name="Kirsch R."/>
            <person name="Pauchet Y."/>
        </authorList>
    </citation>
    <scope>NUCLEOTIDE SEQUENCE</scope>
    <source>
        <strain evidence="3">RBIC_L_NR</strain>
    </source>
</reference>
<feature type="domain" description="MADF" evidence="2">
    <location>
        <begin position="18"/>
        <end position="103"/>
    </location>
</feature>
<dbReference type="InterPro" id="IPR039353">
    <property type="entry name" value="TF_Adf1"/>
</dbReference>
<sequence length="253" mass="29672">MSHKVKKFCRFNREMDEKLIELVSKNEVLYNTGHKLYKDLAVRDDVWLAISTVVGRNVNECKTRWRSLRDLYHRKRKDEKKGKKTRCQWEYMEMLSFLDNFTTERKLETNQEESSEEKEENHTNKSIEHFAPNYMNLIALPFNINDSQMSNFKRPGSEDGATIGNKRLKSDFNEEEIKEEAESIQLLREIRDATQAKQHPIKMFFDSMANTVMSFPPALAAEAKLKVCQIVTELECRMLDESGLVDVDADINY</sequence>
<dbReference type="PROSITE" id="PS51029">
    <property type="entry name" value="MADF"/>
    <property type="match status" value="1"/>
</dbReference>
<dbReference type="Proteomes" id="UP001162156">
    <property type="component" value="Unassembled WGS sequence"/>
</dbReference>
<dbReference type="InterPro" id="IPR006578">
    <property type="entry name" value="MADF-dom"/>
</dbReference>
<dbReference type="GO" id="GO:0005634">
    <property type="term" value="C:nucleus"/>
    <property type="evidence" value="ECO:0007669"/>
    <property type="project" value="TreeGrafter"/>
</dbReference>
<protein>
    <recommendedName>
        <fullName evidence="5">MADF domain-containing protein</fullName>
    </recommendedName>
</protein>